<organism evidence="22 23">
    <name type="scientific">Bugula neritina</name>
    <name type="common">Brown bryozoan</name>
    <name type="synonym">Sertularia neritina</name>
    <dbReference type="NCBI Taxonomy" id="10212"/>
    <lineage>
        <taxon>Eukaryota</taxon>
        <taxon>Metazoa</taxon>
        <taxon>Spiralia</taxon>
        <taxon>Lophotrochozoa</taxon>
        <taxon>Bryozoa</taxon>
        <taxon>Gymnolaemata</taxon>
        <taxon>Cheilostomatida</taxon>
        <taxon>Flustrina</taxon>
        <taxon>Buguloidea</taxon>
        <taxon>Bugulidae</taxon>
        <taxon>Bugula</taxon>
    </lineage>
</organism>
<dbReference type="InterPro" id="IPR002861">
    <property type="entry name" value="Reeler_dom"/>
</dbReference>
<accession>A0A7J7J2N6</accession>
<evidence type="ECO:0000256" key="9">
    <source>
        <dbReference type="ARBA" id="ARBA00022588"/>
    </source>
</evidence>
<evidence type="ECO:0000256" key="4">
    <source>
        <dbReference type="ARBA" id="ARBA00008501"/>
    </source>
</evidence>
<evidence type="ECO:0000256" key="16">
    <source>
        <dbReference type="ARBA" id="ARBA00023022"/>
    </source>
</evidence>
<feature type="transmembrane region" description="Helical" evidence="19">
    <location>
        <begin position="466"/>
        <end position="488"/>
    </location>
</feature>
<dbReference type="PANTHER" id="PTHR45828:SF9">
    <property type="entry name" value="CELL WALL INTEGRITY AND STRESS RESPONSE COMPONENT 4-LIKE-RELATED"/>
    <property type="match status" value="1"/>
</dbReference>
<feature type="domain" description="Reelin" evidence="21">
    <location>
        <begin position="22"/>
        <end position="189"/>
    </location>
</feature>
<dbReference type="GO" id="GO:0042742">
    <property type="term" value="P:defense response to bacterium"/>
    <property type="evidence" value="ECO:0007669"/>
    <property type="project" value="UniProtKB-KW"/>
</dbReference>
<keyword evidence="14 19" id="KW-1133">Transmembrane helix</keyword>
<keyword evidence="13" id="KW-0249">Electron transport</keyword>
<evidence type="ECO:0000256" key="18">
    <source>
        <dbReference type="ARBA" id="ARBA00023180"/>
    </source>
</evidence>
<keyword evidence="12" id="KW-0391">Immunity</keyword>
<evidence type="ECO:0000256" key="11">
    <source>
        <dbReference type="ARBA" id="ARBA00022729"/>
    </source>
</evidence>
<dbReference type="GO" id="GO:0045087">
    <property type="term" value="P:innate immune response"/>
    <property type="evidence" value="ECO:0007669"/>
    <property type="project" value="UniProtKB-KW"/>
</dbReference>
<dbReference type="InterPro" id="IPR042307">
    <property type="entry name" value="Reeler_sf"/>
</dbReference>
<dbReference type="Pfam" id="PF03188">
    <property type="entry name" value="Cytochrom_B561"/>
    <property type="match status" value="1"/>
</dbReference>
<reference evidence="22" key="1">
    <citation type="submission" date="2020-06" db="EMBL/GenBank/DDBJ databases">
        <title>Draft genome of Bugula neritina, a colonial animal packing powerful symbionts and potential medicines.</title>
        <authorList>
            <person name="Rayko M."/>
        </authorList>
    </citation>
    <scope>NUCLEOTIDE SEQUENCE [LARGE SCALE GENOMIC DNA]</scope>
    <source>
        <strain evidence="22">Kwan_BN1</strain>
    </source>
</reference>
<evidence type="ECO:0000256" key="5">
    <source>
        <dbReference type="ARBA" id="ARBA00009195"/>
    </source>
</evidence>
<dbReference type="EMBL" id="VXIV02003173">
    <property type="protein sequence ID" value="KAF6020452.1"/>
    <property type="molecule type" value="Genomic_DNA"/>
</dbReference>
<evidence type="ECO:0000256" key="15">
    <source>
        <dbReference type="ARBA" id="ARBA00023004"/>
    </source>
</evidence>
<keyword evidence="18" id="KW-0325">Glycoprotein</keyword>
<keyword evidence="16" id="KW-0044">Antibiotic</keyword>
<dbReference type="Proteomes" id="UP000593567">
    <property type="component" value="Unassembled WGS sequence"/>
</dbReference>
<dbReference type="PROSITE" id="PS51019">
    <property type="entry name" value="REELIN"/>
    <property type="match status" value="1"/>
</dbReference>
<comment type="similarity">
    <text evidence="4">Belongs to the insect defense protein family.</text>
</comment>
<evidence type="ECO:0000256" key="1">
    <source>
        <dbReference type="ARBA" id="ARBA00001970"/>
    </source>
</evidence>
<sequence length="631" mass="70777">MMVTMYSLSKPYDYWRPPKFCLRVLEAYPTGGPLSICNDPYPHHGGTFRLKKPTPFRLSLSATEYSPGDIITVTITSTTTDKIKGFQIAAHSTFGRWDRLFGEFLTYPQHSSPYIYYSNVTNCVSHGKKFTKTRQVIFTWKAPEVSVGDLIFSATVVKHFTKFWVNHTAVLTAKSPAQPNVVPPPLQTETGDFMPQLNLDKCGTESGCVTHPKDCSADDCNFAISYFPVVGGIRFRLLNKQAKSLQSYVGMGISRDQKMTHDETFICMDIAGSLDFAHGYNPAYYNIKVQSDEVFDIAIQSVDGAISCEFTRKLKGNFTYYGHKGLANFIVDYTHSLQMAEHHIYLTWGVPYEGAKETVLKHIQLPMVSQSKVAFNKKSRTKFYYLHDTVKLHATFMVLAWSGVISIAIIISRYYKDGFISTNDMICGAKAWFQIHKWLALLAALFTSAGFISIYIRVMGLEKKELLHAGCGVAVMILTVVQVVMGLARPDGDAGTKRIVFNLMHRLTAIVVYVLAAATMMIGANIHYMSETMKTAGKGIVGGLFGFQIFAIFVLEIRKRCTAPRDFEDAQQIRKNDDQGVPLYDSMGFDDTGRRTPHSAPHTKSTALFVAYVMTMLLLLASFLTVLWREF</sequence>
<evidence type="ECO:0000256" key="7">
    <source>
        <dbReference type="ARBA" id="ARBA00022525"/>
    </source>
</evidence>
<keyword evidence="11" id="KW-0732">Signal</keyword>
<evidence type="ECO:0000256" key="13">
    <source>
        <dbReference type="ARBA" id="ARBA00022982"/>
    </source>
</evidence>
<dbReference type="CDD" id="cd08760">
    <property type="entry name" value="Cyt_b561_FRRS1_like"/>
    <property type="match status" value="1"/>
</dbReference>
<evidence type="ECO:0000256" key="14">
    <source>
        <dbReference type="ARBA" id="ARBA00022989"/>
    </source>
</evidence>
<name>A0A7J7J2N6_BUGNE</name>
<protein>
    <submittedName>
        <fullName evidence="22">FRRS1</fullName>
    </submittedName>
</protein>
<keyword evidence="15" id="KW-0408">Iron</keyword>
<evidence type="ECO:0000256" key="2">
    <source>
        <dbReference type="ARBA" id="ARBA00004141"/>
    </source>
</evidence>
<keyword evidence="23" id="KW-1185">Reference proteome</keyword>
<evidence type="ECO:0000313" key="22">
    <source>
        <dbReference type="EMBL" id="KAF6020452.1"/>
    </source>
</evidence>
<dbReference type="SMART" id="SM00665">
    <property type="entry name" value="B561"/>
    <property type="match status" value="1"/>
</dbReference>
<comment type="cofactor">
    <cofactor evidence="1">
        <name>heme b</name>
        <dbReference type="ChEBI" id="CHEBI:60344"/>
    </cofactor>
</comment>
<keyword evidence="8" id="KW-0929">Antimicrobial</keyword>
<keyword evidence="9" id="KW-0399">Innate immunity</keyword>
<dbReference type="InterPro" id="IPR006593">
    <property type="entry name" value="Cyt_b561/ferric_Rdtase_TM"/>
</dbReference>
<dbReference type="OrthoDB" id="6418377at2759"/>
<evidence type="ECO:0000256" key="12">
    <source>
        <dbReference type="ARBA" id="ARBA00022859"/>
    </source>
</evidence>
<evidence type="ECO:0000256" key="8">
    <source>
        <dbReference type="ARBA" id="ARBA00022529"/>
    </source>
</evidence>
<dbReference type="GO" id="GO:0005576">
    <property type="term" value="C:extracellular region"/>
    <property type="evidence" value="ECO:0007669"/>
    <property type="project" value="UniProtKB-SubCell"/>
</dbReference>
<comment type="subcellular location">
    <subcellularLocation>
        <location evidence="2">Membrane</location>
        <topology evidence="2">Multi-pass membrane protein</topology>
    </subcellularLocation>
    <subcellularLocation>
        <location evidence="3">Secreted</location>
    </subcellularLocation>
</comment>
<evidence type="ECO:0000259" key="20">
    <source>
        <dbReference type="PROSITE" id="PS50939"/>
    </source>
</evidence>
<dbReference type="CDD" id="cd08544">
    <property type="entry name" value="Reeler"/>
    <property type="match status" value="1"/>
</dbReference>
<dbReference type="Pfam" id="PF03351">
    <property type="entry name" value="DOMON"/>
    <property type="match status" value="1"/>
</dbReference>
<feature type="transmembrane region" description="Helical" evidence="19">
    <location>
        <begin position="607"/>
        <end position="628"/>
    </location>
</feature>
<comment type="caution">
    <text evidence="22">The sequence shown here is derived from an EMBL/GenBank/DDBJ whole genome shotgun (WGS) entry which is preliminary data.</text>
</comment>
<comment type="similarity">
    <text evidence="5">Belongs to the FRRS1 family.</text>
</comment>
<dbReference type="PANTHER" id="PTHR45828">
    <property type="entry name" value="CYTOCHROME B561/FERRIC REDUCTASE TRANSMEMBRANE"/>
    <property type="match status" value="1"/>
</dbReference>
<dbReference type="InterPro" id="IPR005018">
    <property type="entry name" value="DOMON_domain"/>
</dbReference>
<dbReference type="AlphaFoldDB" id="A0A7J7J2N6"/>
<feature type="transmembrane region" description="Helical" evidence="19">
    <location>
        <begin position="509"/>
        <end position="530"/>
    </location>
</feature>
<feature type="transmembrane region" description="Helical" evidence="19">
    <location>
        <begin position="536"/>
        <end position="555"/>
    </location>
</feature>
<evidence type="ECO:0000259" key="21">
    <source>
        <dbReference type="PROSITE" id="PS51019"/>
    </source>
</evidence>
<dbReference type="InterPro" id="IPR051237">
    <property type="entry name" value="Ferric-chelate_Red/DefProt"/>
</dbReference>
<dbReference type="GO" id="GO:0016020">
    <property type="term" value="C:membrane"/>
    <property type="evidence" value="ECO:0007669"/>
    <property type="project" value="UniProtKB-SubCell"/>
</dbReference>
<keyword evidence="17 19" id="KW-0472">Membrane</keyword>
<evidence type="ECO:0000256" key="19">
    <source>
        <dbReference type="SAM" id="Phobius"/>
    </source>
</evidence>
<dbReference type="PROSITE" id="PS50939">
    <property type="entry name" value="CYTOCHROME_B561"/>
    <property type="match status" value="1"/>
</dbReference>
<evidence type="ECO:0000256" key="10">
    <source>
        <dbReference type="ARBA" id="ARBA00022692"/>
    </source>
</evidence>
<feature type="domain" description="Cytochrome b561" evidence="20">
    <location>
        <begin position="356"/>
        <end position="561"/>
    </location>
</feature>
<evidence type="ECO:0000256" key="17">
    <source>
        <dbReference type="ARBA" id="ARBA00023136"/>
    </source>
</evidence>
<dbReference type="Gene3D" id="1.20.120.1770">
    <property type="match status" value="1"/>
</dbReference>
<evidence type="ECO:0000313" key="23">
    <source>
        <dbReference type="Proteomes" id="UP000593567"/>
    </source>
</evidence>
<feature type="transmembrane region" description="Helical" evidence="19">
    <location>
        <begin position="392"/>
        <end position="415"/>
    </location>
</feature>
<keyword evidence="7" id="KW-0964">Secreted</keyword>
<proteinExistence type="inferred from homology"/>
<feature type="transmembrane region" description="Helical" evidence="19">
    <location>
        <begin position="438"/>
        <end position="460"/>
    </location>
</feature>
<keyword evidence="6" id="KW-0813">Transport</keyword>
<gene>
    <name evidence="22" type="ORF">EB796_021255</name>
</gene>
<dbReference type="Gene3D" id="2.60.40.4060">
    <property type="entry name" value="Reeler domain"/>
    <property type="match status" value="1"/>
</dbReference>
<keyword evidence="10 19" id="KW-0812">Transmembrane</keyword>
<evidence type="ECO:0000256" key="6">
    <source>
        <dbReference type="ARBA" id="ARBA00022448"/>
    </source>
</evidence>
<dbReference type="Pfam" id="PF02014">
    <property type="entry name" value="Reeler"/>
    <property type="match status" value="1"/>
</dbReference>
<evidence type="ECO:0000256" key="3">
    <source>
        <dbReference type="ARBA" id="ARBA00004613"/>
    </source>
</evidence>